<feature type="domain" description="HTH myb-type" evidence="11">
    <location>
        <begin position="9"/>
        <end position="61"/>
    </location>
</feature>
<feature type="compositionally biased region" description="Polar residues" evidence="9">
    <location>
        <begin position="160"/>
        <end position="169"/>
    </location>
</feature>
<sequence length="343" mass="38275">MGRNPCCSKEGLNRGAWTAVEDKILIDYIKTHGEGRWRNLPQKAGLKRCGKSCRLRWLNYLRPNIKRGNISPDEEELIIRLHKLLGNRWSLIAGRLPGRTDNEIKNYWNTNLGKKVQLDRHHQQNTTNSTGNKKQYHPSRKFRKLTNDPSSSGGSASPSNKTATPTQVVRTKATKCTRVILNHPQPHRIGQGRDLHADKESTLPYNLKGNYDISNCEKPVLAAGTSNPTSDIGQDDPNNILAAADFAVNLNPAAAAAVVDDELCLADILNSDYQVSDFLPEYYNSTNYGDVQSSSSTDLSDLLFSEEMLVQDRSDVRALNAGLEFESFSSVLFDGDEENWLTD</sequence>
<keyword evidence="6" id="KW-0804">Transcription</keyword>
<dbReference type="PROSITE" id="PS51294">
    <property type="entry name" value="HTH_MYB"/>
    <property type="match status" value="2"/>
</dbReference>
<dbReference type="InterPro" id="IPR017930">
    <property type="entry name" value="Myb_dom"/>
</dbReference>
<dbReference type="PANTHER" id="PTHR47999:SF70">
    <property type="entry name" value="ANTHOCYANIN REGULATORY C1 PROTEIN-LIKE"/>
    <property type="match status" value="1"/>
</dbReference>
<dbReference type="InterPro" id="IPR009057">
    <property type="entry name" value="Homeodomain-like_sf"/>
</dbReference>
<dbReference type="Pfam" id="PF00249">
    <property type="entry name" value="Myb_DNA-binding"/>
    <property type="match status" value="2"/>
</dbReference>
<dbReference type="InterPro" id="IPR001005">
    <property type="entry name" value="SANT/Myb"/>
</dbReference>
<dbReference type="AlphaFoldDB" id="A0A7G3WX89"/>
<dbReference type="FunFam" id="1.10.10.60:FF:000001">
    <property type="entry name" value="MYB-related transcription factor"/>
    <property type="match status" value="1"/>
</dbReference>
<comment type="subcellular location">
    <subcellularLocation>
        <location evidence="1">Nucleus</location>
    </subcellularLocation>
</comment>
<feature type="region of interest" description="Disordered" evidence="9">
    <location>
        <begin position="115"/>
        <end position="169"/>
    </location>
</feature>
<evidence type="ECO:0000256" key="6">
    <source>
        <dbReference type="ARBA" id="ARBA00023163"/>
    </source>
</evidence>
<evidence type="ECO:0000256" key="1">
    <source>
        <dbReference type="ARBA" id="ARBA00004123"/>
    </source>
</evidence>
<organism evidence="12">
    <name type="scientific">Morus alba</name>
    <name type="common">White mulberry</name>
    <dbReference type="NCBI Taxonomy" id="3498"/>
    <lineage>
        <taxon>Eukaryota</taxon>
        <taxon>Viridiplantae</taxon>
        <taxon>Streptophyta</taxon>
        <taxon>Embryophyta</taxon>
        <taxon>Tracheophyta</taxon>
        <taxon>Spermatophyta</taxon>
        <taxon>Magnoliopsida</taxon>
        <taxon>eudicotyledons</taxon>
        <taxon>Gunneridae</taxon>
        <taxon>Pentapetalae</taxon>
        <taxon>rosids</taxon>
        <taxon>fabids</taxon>
        <taxon>Rosales</taxon>
        <taxon>Moraceae</taxon>
        <taxon>Moreae</taxon>
        <taxon>Morus</taxon>
    </lineage>
</organism>
<dbReference type="EMBL" id="MN337859">
    <property type="protein sequence ID" value="QLF96262.1"/>
    <property type="molecule type" value="mRNA"/>
</dbReference>
<evidence type="ECO:0000256" key="9">
    <source>
        <dbReference type="SAM" id="MobiDB-lite"/>
    </source>
</evidence>
<proteinExistence type="evidence at transcript level"/>
<accession>A0A7G3WX89</accession>
<keyword evidence="4" id="KW-0238">DNA-binding</keyword>
<evidence type="ECO:0000313" key="12">
    <source>
        <dbReference type="EMBL" id="QLF96262.1"/>
    </source>
</evidence>
<feature type="compositionally biased region" description="Polar residues" evidence="9">
    <location>
        <begin position="124"/>
        <end position="133"/>
    </location>
</feature>
<evidence type="ECO:0000256" key="7">
    <source>
        <dbReference type="ARBA" id="ARBA00023242"/>
    </source>
</evidence>
<feature type="domain" description="HTH myb-type" evidence="11">
    <location>
        <begin position="62"/>
        <end position="116"/>
    </location>
</feature>
<feature type="domain" description="Myb-like" evidence="10">
    <location>
        <begin position="62"/>
        <end position="112"/>
    </location>
</feature>
<feature type="compositionally biased region" description="Low complexity" evidence="9">
    <location>
        <begin position="149"/>
        <end position="159"/>
    </location>
</feature>
<dbReference type="GO" id="GO:0005634">
    <property type="term" value="C:nucleus"/>
    <property type="evidence" value="ECO:0007669"/>
    <property type="project" value="UniProtKB-SubCell"/>
</dbReference>
<dbReference type="CDD" id="cd00167">
    <property type="entry name" value="SANT"/>
    <property type="match status" value="2"/>
</dbReference>
<dbReference type="InterPro" id="IPR015495">
    <property type="entry name" value="Myb_TF_plants"/>
</dbReference>
<evidence type="ECO:0000259" key="10">
    <source>
        <dbReference type="PROSITE" id="PS50090"/>
    </source>
</evidence>
<reference evidence="12" key="1">
    <citation type="submission" date="2019-08" db="EMBL/GenBank/DDBJ databases">
        <title>A hierarchical and feedback regulation network constructed by MYB-bHLH-WD40 complexes determines the pigmentation of mulberry fruits.</title>
        <authorList>
            <person name="Li H."/>
        </authorList>
    </citation>
    <scope>NUCLEOTIDE SEQUENCE</scope>
    <source>
        <tissue evidence="12">Fruit</tissue>
    </source>
</reference>
<gene>
    <name evidence="12" type="primary">TT2L1</name>
</gene>
<dbReference type="SMART" id="SM00717">
    <property type="entry name" value="SANT"/>
    <property type="match status" value="2"/>
</dbReference>
<keyword evidence="7" id="KW-0539">Nucleus</keyword>
<dbReference type="SUPFAM" id="SSF46689">
    <property type="entry name" value="Homeodomain-like"/>
    <property type="match status" value="1"/>
</dbReference>
<feature type="domain" description="Myb-like" evidence="10">
    <location>
        <begin position="9"/>
        <end position="61"/>
    </location>
</feature>
<keyword evidence="5" id="KW-0010">Activator</keyword>
<evidence type="ECO:0000256" key="3">
    <source>
        <dbReference type="ARBA" id="ARBA00023015"/>
    </source>
</evidence>
<dbReference type="Gene3D" id="1.10.10.60">
    <property type="entry name" value="Homeodomain-like"/>
    <property type="match status" value="2"/>
</dbReference>
<evidence type="ECO:0000256" key="4">
    <source>
        <dbReference type="ARBA" id="ARBA00023125"/>
    </source>
</evidence>
<dbReference type="GO" id="GO:0003677">
    <property type="term" value="F:DNA binding"/>
    <property type="evidence" value="ECO:0007669"/>
    <property type="project" value="UniProtKB-KW"/>
</dbReference>
<feature type="compositionally biased region" description="Basic residues" evidence="9">
    <location>
        <begin position="134"/>
        <end position="144"/>
    </location>
</feature>
<keyword evidence="3" id="KW-0805">Transcription regulation</keyword>
<keyword evidence="2" id="KW-0677">Repeat</keyword>
<evidence type="ECO:0000256" key="8">
    <source>
        <dbReference type="ARBA" id="ARBA00083772"/>
    </source>
</evidence>
<dbReference type="PANTHER" id="PTHR47999">
    <property type="entry name" value="TRANSCRIPTION FACTOR MYB8-RELATED-RELATED"/>
    <property type="match status" value="1"/>
</dbReference>
<name>A0A7G3WX89_MORAL</name>
<protein>
    <recommendedName>
        <fullName evidence="8">Myb-related protein 123</fullName>
    </recommendedName>
</protein>
<evidence type="ECO:0000256" key="5">
    <source>
        <dbReference type="ARBA" id="ARBA00023159"/>
    </source>
</evidence>
<evidence type="ECO:0000259" key="11">
    <source>
        <dbReference type="PROSITE" id="PS51294"/>
    </source>
</evidence>
<dbReference type="FunFam" id="1.10.10.60:FF:000302">
    <property type="entry name" value="Transcription factor TT2"/>
    <property type="match status" value="1"/>
</dbReference>
<evidence type="ECO:0000256" key="2">
    <source>
        <dbReference type="ARBA" id="ARBA00022737"/>
    </source>
</evidence>
<dbReference type="PROSITE" id="PS50090">
    <property type="entry name" value="MYB_LIKE"/>
    <property type="match status" value="2"/>
</dbReference>